<dbReference type="InterPro" id="IPR001810">
    <property type="entry name" value="F-box_dom"/>
</dbReference>
<dbReference type="InterPro" id="IPR006566">
    <property type="entry name" value="FBD"/>
</dbReference>
<proteinExistence type="predicted"/>
<dbReference type="PROSITE" id="PS50181">
    <property type="entry name" value="FBOX"/>
    <property type="match status" value="1"/>
</dbReference>
<dbReference type="SUPFAM" id="SSF81383">
    <property type="entry name" value="F-box domain"/>
    <property type="match status" value="1"/>
</dbReference>
<sequence>MEQKAPPTSNLERGMELDRISNLPSGIMEQILSCLSIKEAVRASVLSSQWRYKAAMLQDLVFDHRCHSAHRGTTFADIVDHVLVAHIGPIHKFKLAGNYLGTARDIDRWILHLSRNSIKVLILEQYGAAQYMVPSWLQGFEESLLEVVTLAQDVFEKLIVCCPLLERLTLMRCDSFSHLKIDAPNLQFLDVRGSFKDVNLVNTSNLVDVSIGLEDFEFYVEQTRVSDSSSNLVKKKLPQPCLYLDFLHINLTLTNLEESLTALCLLRSCPVLQELEILVFPGHEAVGKENCWLDYNRRCSLSQLRCVTITEIRNVKAELHFIRYLLLNSPVLERMTVLHVSGIDSSKLEQKLLRLRRASKHTQIVCSEQ</sequence>
<dbReference type="AlphaFoldDB" id="A0AAW1XQ85"/>
<evidence type="ECO:0000313" key="2">
    <source>
        <dbReference type="EMBL" id="KAK9938129.1"/>
    </source>
</evidence>
<dbReference type="Pfam" id="PF08387">
    <property type="entry name" value="FBD"/>
    <property type="match status" value="1"/>
</dbReference>
<reference evidence="2 3" key="1">
    <citation type="journal article" date="2023" name="G3 (Bethesda)">
        <title>A chromosome-length genome assembly and annotation of blackberry (Rubus argutus, cv. 'Hillquist').</title>
        <authorList>
            <person name="Bruna T."/>
            <person name="Aryal R."/>
            <person name="Dudchenko O."/>
            <person name="Sargent D.J."/>
            <person name="Mead D."/>
            <person name="Buti M."/>
            <person name="Cavallini A."/>
            <person name="Hytonen T."/>
            <person name="Andres J."/>
            <person name="Pham M."/>
            <person name="Weisz D."/>
            <person name="Mascagni F."/>
            <person name="Usai G."/>
            <person name="Natali L."/>
            <person name="Bassil N."/>
            <person name="Fernandez G.E."/>
            <person name="Lomsadze A."/>
            <person name="Armour M."/>
            <person name="Olukolu B."/>
            <person name="Poorten T."/>
            <person name="Britton C."/>
            <person name="Davik J."/>
            <person name="Ashrafi H."/>
            <person name="Aiden E.L."/>
            <person name="Borodovsky M."/>
            <person name="Worthington M."/>
        </authorList>
    </citation>
    <scope>NUCLEOTIDE SEQUENCE [LARGE SCALE GENOMIC DNA]</scope>
    <source>
        <strain evidence="2">PI 553951</strain>
    </source>
</reference>
<gene>
    <name evidence="2" type="ORF">M0R45_014885</name>
</gene>
<name>A0AAW1XQ85_RUBAR</name>
<evidence type="ECO:0000313" key="3">
    <source>
        <dbReference type="Proteomes" id="UP001457282"/>
    </source>
</evidence>
<feature type="domain" description="F-box" evidence="1">
    <location>
        <begin position="17"/>
        <end position="65"/>
    </location>
</feature>
<comment type="caution">
    <text evidence="2">The sequence shown here is derived from an EMBL/GenBank/DDBJ whole genome shotgun (WGS) entry which is preliminary data.</text>
</comment>
<evidence type="ECO:0000259" key="1">
    <source>
        <dbReference type="PROSITE" id="PS50181"/>
    </source>
</evidence>
<organism evidence="2 3">
    <name type="scientific">Rubus argutus</name>
    <name type="common">Southern blackberry</name>
    <dbReference type="NCBI Taxonomy" id="59490"/>
    <lineage>
        <taxon>Eukaryota</taxon>
        <taxon>Viridiplantae</taxon>
        <taxon>Streptophyta</taxon>
        <taxon>Embryophyta</taxon>
        <taxon>Tracheophyta</taxon>
        <taxon>Spermatophyta</taxon>
        <taxon>Magnoliopsida</taxon>
        <taxon>eudicotyledons</taxon>
        <taxon>Gunneridae</taxon>
        <taxon>Pentapetalae</taxon>
        <taxon>rosids</taxon>
        <taxon>fabids</taxon>
        <taxon>Rosales</taxon>
        <taxon>Rosaceae</taxon>
        <taxon>Rosoideae</taxon>
        <taxon>Rosoideae incertae sedis</taxon>
        <taxon>Rubus</taxon>
    </lineage>
</organism>
<dbReference type="PANTHER" id="PTHR31639:SF93">
    <property type="entry name" value="F-BOX_FBD_LRR PROTEIN"/>
    <property type="match status" value="1"/>
</dbReference>
<protein>
    <recommendedName>
        <fullName evidence="1">F-box domain-containing protein</fullName>
    </recommendedName>
</protein>
<accession>A0AAW1XQ85</accession>
<dbReference type="Pfam" id="PF00646">
    <property type="entry name" value="F-box"/>
    <property type="match status" value="1"/>
</dbReference>
<dbReference type="Proteomes" id="UP001457282">
    <property type="component" value="Unassembled WGS sequence"/>
</dbReference>
<dbReference type="PANTHER" id="PTHR31639">
    <property type="entry name" value="F-BOX PROTEIN-LIKE"/>
    <property type="match status" value="1"/>
</dbReference>
<dbReference type="SMART" id="SM00579">
    <property type="entry name" value="FBD"/>
    <property type="match status" value="1"/>
</dbReference>
<dbReference type="EMBL" id="JBEDUW010000003">
    <property type="protein sequence ID" value="KAK9938129.1"/>
    <property type="molecule type" value="Genomic_DNA"/>
</dbReference>
<dbReference type="InterPro" id="IPR036047">
    <property type="entry name" value="F-box-like_dom_sf"/>
</dbReference>
<keyword evidence="3" id="KW-1185">Reference proteome</keyword>
<dbReference type="Gene3D" id="1.20.1280.50">
    <property type="match status" value="1"/>
</dbReference>